<sequence>MGLQPFQVCDEDLSAEVLEALAGETRLAVDTETMGLIPQRDRLCVVQIANASDEVVLLRLSRGVRQAPRLAQLMTDPGIEKIFHYARFDLGMLLYHLGIPVWPVFCTKIASKLARTYTNKHGLKEVVHELCGVELNKTAQSSDWGSVQALSAEQLEYAANDVRYLIPVRDKLALMLQREERWDLAQRCFQHLPTLVDLDLMGFSNIFEHQ</sequence>
<accession>A0ABT0CAZ0</accession>
<reference evidence="2" key="1">
    <citation type="submission" date="2021-02" db="EMBL/GenBank/DDBJ databases">
        <title>The CRISPR/cas machinery reduction and long-range gene transfer in the hot spring cyanobacterium Synechococcus.</title>
        <authorList>
            <person name="Dvorak P."/>
            <person name="Jahodarova E."/>
            <person name="Hasler P."/>
            <person name="Poulickova A."/>
        </authorList>
    </citation>
    <scope>NUCLEOTIDE SEQUENCE</scope>
    <source>
        <strain evidence="2">Rupite</strain>
    </source>
</reference>
<organism evidence="2 3">
    <name type="scientific">Thermostichus vulcanus str. 'Rupite'</name>
    <dbReference type="NCBI Taxonomy" id="2813851"/>
    <lineage>
        <taxon>Bacteria</taxon>
        <taxon>Bacillati</taxon>
        <taxon>Cyanobacteriota</taxon>
        <taxon>Cyanophyceae</taxon>
        <taxon>Thermostichales</taxon>
        <taxon>Thermostichaceae</taxon>
        <taxon>Thermostichus</taxon>
    </lineage>
</organism>
<feature type="domain" description="3'-5' exonuclease" evidence="1">
    <location>
        <begin position="5"/>
        <end position="177"/>
    </location>
</feature>
<dbReference type="InterPro" id="IPR012337">
    <property type="entry name" value="RNaseH-like_sf"/>
</dbReference>
<dbReference type="Proteomes" id="UP000830835">
    <property type="component" value="Unassembled WGS sequence"/>
</dbReference>
<dbReference type="Pfam" id="PF01612">
    <property type="entry name" value="DNA_pol_A_exo1"/>
    <property type="match status" value="1"/>
</dbReference>
<name>A0ABT0CAZ0_THEVL</name>
<gene>
    <name evidence="2" type="ORF">JX360_08165</name>
</gene>
<evidence type="ECO:0000313" key="2">
    <source>
        <dbReference type="EMBL" id="MCJ2542877.1"/>
    </source>
</evidence>
<dbReference type="SUPFAM" id="SSF53098">
    <property type="entry name" value="Ribonuclease H-like"/>
    <property type="match status" value="1"/>
</dbReference>
<protein>
    <submittedName>
        <fullName evidence="2">Ribonuclease D</fullName>
    </submittedName>
</protein>
<dbReference type="InterPro" id="IPR051086">
    <property type="entry name" value="RNase_D-like"/>
</dbReference>
<dbReference type="CDD" id="cd06142">
    <property type="entry name" value="RNaseD_exo"/>
    <property type="match status" value="1"/>
</dbReference>
<dbReference type="SMART" id="SM00474">
    <property type="entry name" value="35EXOc"/>
    <property type="match status" value="1"/>
</dbReference>
<comment type="caution">
    <text evidence="2">The sequence shown here is derived from an EMBL/GenBank/DDBJ whole genome shotgun (WGS) entry which is preliminary data.</text>
</comment>
<dbReference type="InterPro" id="IPR036397">
    <property type="entry name" value="RNaseH_sf"/>
</dbReference>
<evidence type="ECO:0000259" key="1">
    <source>
        <dbReference type="SMART" id="SM00474"/>
    </source>
</evidence>
<keyword evidence="3" id="KW-1185">Reference proteome</keyword>
<dbReference type="PANTHER" id="PTHR47649:SF1">
    <property type="entry name" value="RIBONUCLEASE D"/>
    <property type="match status" value="1"/>
</dbReference>
<proteinExistence type="predicted"/>
<evidence type="ECO:0000313" key="3">
    <source>
        <dbReference type="Proteomes" id="UP000830835"/>
    </source>
</evidence>
<dbReference type="PANTHER" id="PTHR47649">
    <property type="entry name" value="RIBONUCLEASE D"/>
    <property type="match status" value="1"/>
</dbReference>
<dbReference type="RefSeq" id="WP_244350160.1">
    <property type="nucleotide sequence ID" value="NZ_JAFIRA010000017.1"/>
</dbReference>
<dbReference type="Gene3D" id="3.30.420.10">
    <property type="entry name" value="Ribonuclease H-like superfamily/Ribonuclease H"/>
    <property type="match status" value="1"/>
</dbReference>
<dbReference type="InterPro" id="IPR002562">
    <property type="entry name" value="3'-5'_exonuclease_dom"/>
</dbReference>
<dbReference type="EMBL" id="JAFIRA010000017">
    <property type="protein sequence ID" value="MCJ2542877.1"/>
    <property type="molecule type" value="Genomic_DNA"/>
</dbReference>